<dbReference type="PANTHER" id="PTHR36842">
    <property type="entry name" value="PROTEIN TOLB HOMOLOG"/>
    <property type="match status" value="1"/>
</dbReference>
<feature type="chain" id="PRO_5039437741" evidence="1">
    <location>
        <begin position="26"/>
        <end position="372"/>
    </location>
</feature>
<evidence type="ECO:0000256" key="1">
    <source>
        <dbReference type="SAM" id="SignalP"/>
    </source>
</evidence>
<keyword evidence="3" id="KW-1185">Reference proteome</keyword>
<name>A0A7W5C441_9BACL</name>
<protein>
    <submittedName>
        <fullName evidence="2">TolB protein</fullName>
    </submittedName>
</protein>
<evidence type="ECO:0000313" key="3">
    <source>
        <dbReference type="Proteomes" id="UP000518605"/>
    </source>
</evidence>
<reference evidence="2 3" key="1">
    <citation type="submission" date="2020-08" db="EMBL/GenBank/DDBJ databases">
        <title>Genomic Encyclopedia of Type Strains, Phase III (KMG-III): the genomes of soil and plant-associated and newly described type strains.</title>
        <authorList>
            <person name="Whitman W."/>
        </authorList>
    </citation>
    <scope>NUCLEOTIDE SEQUENCE [LARGE SCALE GENOMIC DNA]</scope>
    <source>
        <strain evidence="2 3">CECT 8234</strain>
    </source>
</reference>
<organism evidence="2 3">
    <name type="scientific">Paenibacillus endophyticus</name>
    <dbReference type="NCBI Taxonomy" id="1294268"/>
    <lineage>
        <taxon>Bacteria</taxon>
        <taxon>Bacillati</taxon>
        <taxon>Bacillota</taxon>
        <taxon>Bacilli</taxon>
        <taxon>Bacillales</taxon>
        <taxon>Paenibacillaceae</taxon>
        <taxon>Paenibacillus</taxon>
    </lineage>
</organism>
<feature type="signal peptide" evidence="1">
    <location>
        <begin position="1"/>
        <end position="25"/>
    </location>
</feature>
<keyword evidence="1" id="KW-0732">Signal</keyword>
<comment type="caution">
    <text evidence="2">The sequence shown here is derived from an EMBL/GenBank/DDBJ whole genome shotgun (WGS) entry which is preliminary data.</text>
</comment>
<evidence type="ECO:0000313" key="2">
    <source>
        <dbReference type="EMBL" id="MBB3150284.1"/>
    </source>
</evidence>
<dbReference type="AlphaFoldDB" id="A0A7W5C441"/>
<dbReference type="InterPro" id="IPR011042">
    <property type="entry name" value="6-blade_b-propeller_TolB-like"/>
</dbReference>
<dbReference type="Gene3D" id="2.120.10.30">
    <property type="entry name" value="TolB, C-terminal domain"/>
    <property type="match status" value="1"/>
</dbReference>
<dbReference type="PANTHER" id="PTHR36842:SF1">
    <property type="entry name" value="PROTEIN TOLB"/>
    <property type="match status" value="1"/>
</dbReference>
<gene>
    <name evidence="2" type="ORF">FHS16_000316</name>
</gene>
<proteinExistence type="predicted"/>
<dbReference type="PROSITE" id="PS51257">
    <property type="entry name" value="PROKAR_LIPOPROTEIN"/>
    <property type="match status" value="1"/>
</dbReference>
<dbReference type="EMBL" id="JACHXW010000001">
    <property type="protein sequence ID" value="MBB3150284.1"/>
    <property type="molecule type" value="Genomic_DNA"/>
</dbReference>
<sequence length="372" mass="40554">MMKKTKTAIMGFAAALLVLTAACSAEDTNSRVIIKEPGETITVIEDDGKETGEPDVSVEKIEPFENVAFTDWIDEETVIVSKENTSLDKMKLEELSDSYPKSLYRYNLKTKQYELIKEQENAFLGDATLSSDKKHLLYQLFDLGDPVYHVLNLETLDSFAISGGTIGGAVSAKWADGKTIIGAAYSGGAYTASTSGSIAPLAGLDEEALVIVEKINDKIYYTTQTDESLMVLNLTTKEKRSLGMDHVYRVVSSPDGNQLLVLQTNGTKSKLILSDADGKNQETIAEGTELGGVSWSLDQRMIAYSEKADVNGTTIKGLYVYDMLTGKSTSLAVDVDNAVTAWSPSGKALLYTEWDGKQTNSNIVHLKYSIQK</sequence>
<dbReference type="SUPFAM" id="SSF82171">
    <property type="entry name" value="DPP6 N-terminal domain-like"/>
    <property type="match status" value="1"/>
</dbReference>
<dbReference type="RefSeq" id="WP_183557933.1">
    <property type="nucleotide sequence ID" value="NZ_CBCSLB010000001.1"/>
</dbReference>
<dbReference type="Proteomes" id="UP000518605">
    <property type="component" value="Unassembled WGS sequence"/>
</dbReference>
<accession>A0A7W5C441</accession>